<name>A0A8J2JF87_9HEXA</name>
<comment type="caution">
    <text evidence="3">The sequence shown here is derived from an EMBL/GenBank/DDBJ whole genome shotgun (WGS) entry which is preliminary data.</text>
</comment>
<evidence type="ECO:0000313" key="3">
    <source>
        <dbReference type="EMBL" id="CAG7678283.1"/>
    </source>
</evidence>
<dbReference type="EMBL" id="CAJVCH010014439">
    <property type="protein sequence ID" value="CAG7678283.1"/>
    <property type="molecule type" value="Genomic_DNA"/>
</dbReference>
<sequence>MLAGTSDGVRKSCTPAGIVEESFNKTCNVNSVKLRKRNRPLNTGYSQRAKWKNRKARTSDGVRKSWTPVGIVEESFNKTCNVNSVKLRKRNRPLNTGYSQRAKWKNRKARTSDGVRKSWTPVGIVEESFNKTCNVNSVKLRKRNRPLNTGYSQRAKWKNRKATVLQHTDDVSTQSRGKNDTPHENVPGGILPIAGPSAHCSSYLNENKDKRNFTHQLAESISEAQSDDFATSCPHAEEGEKSFKKALRKFKLMVNKGPDHVCCCCGSLWFQKSVRLLRAEFVIETYGIEFFKKINRREQERTEICYACSRQAYRGKVLPVSLENGIGFQPLPDELKGLSALEERLVALRIPFMQIRPLGVDRQLGLR</sequence>
<dbReference type="Pfam" id="PF20209">
    <property type="entry name" value="DUF6570"/>
    <property type="match status" value="1"/>
</dbReference>
<dbReference type="OrthoDB" id="6141723at2759"/>
<evidence type="ECO:0000259" key="2">
    <source>
        <dbReference type="Pfam" id="PF20209"/>
    </source>
</evidence>
<reference evidence="3" key="1">
    <citation type="submission" date="2021-06" db="EMBL/GenBank/DDBJ databases">
        <authorList>
            <person name="Hodson N. C."/>
            <person name="Mongue J. A."/>
            <person name="Jaron S. K."/>
        </authorList>
    </citation>
    <scope>NUCLEOTIDE SEQUENCE</scope>
</reference>
<evidence type="ECO:0000313" key="4">
    <source>
        <dbReference type="Proteomes" id="UP000708208"/>
    </source>
</evidence>
<dbReference type="InterPro" id="IPR046700">
    <property type="entry name" value="DUF6570"/>
</dbReference>
<dbReference type="Proteomes" id="UP000708208">
    <property type="component" value="Unassembled WGS sequence"/>
</dbReference>
<proteinExistence type="predicted"/>
<organism evidence="3 4">
    <name type="scientific">Allacma fusca</name>
    <dbReference type="NCBI Taxonomy" id="39272"/>
    <lineage>
        <taxon>Eukaryota</taxon>
        <taxon>Metazoa</taxon>
        <taxon>Ecdysozoa</taxon>
        <taxon>Arthropoda</taxon>
        <taxon>Hexapoda</taxon>
        <taxon>Collembola</taxon>
        <taxon>Symphypleona</taxon>
        <taxon>Sminthuridae</taxon>
        <taxon>Allacma</taxon>
    </lineage>
</organism>
<feature type="domain" description="DUF6570" evidence="2">
    <location>
        <begin position="314"/>
        <end position="357"/>
    </location>
</feature>
<accession>A0A8J2JF87</accession>
<feature type="region of interest" description="Disordered" evidence="1">
    <location>
        <begin position="156"/>
        <end position="192"/>
    </location>
</feature>
<dbReference type="AlphaFoldDB" id="A0A8J2JF87"/>
<evidence type="ECO:0000256" key="1">
    <source>
        <dbReference type="SAM" id="MobiDB-lite"/>
    </source>
</evidence>
<keyword evidence="4" id="KW-1185">Reference proteome</keyword>
<protein>
    <recommendedName>
        <fullName evidence="2">DUF6570 domain-containing protein</fullName>
    </recommendedName>
</protein>
<gene>
    <name evidence="3" type="ORF">AFUS01_LOCUS2529</name>
</gene>